<dbReference type="AlphaFoldDB" id="A0A109KPZ2"/>
<dbReference type="EMBL" id="LCYC01000048">
    <property type="protein sequence ID" value="KWV73279.1"/>
    <property type="molecule type" value="Genomic_DNA"/>
</dbReference>
<reference evidence="1 2" key="1">
    <citation type="submission" date="2015-05" db="EMBL/GenBank/DDBJ databases">
        <title>A genomic and transcriptomic approach to investigate the blue pigment phenotype in Pseudomonas fluorescens.</title>
        <authorList>
            <person name="Andreani N.A."/>
            <person name="Cardazzo B."/>
        </authorList>
    </citation>
    <scope>NUCLEOTIDE SEQUENCE [LARGE SCALE GENOMIC DNA]</scope>
    <source>
        <strain evidence="1 2">Ps_40</strain>
    </source>
</reference>
<accession>A0A109KPZ2</accession>
<sequence>MTADAYLTDSPRSNCGSWLACDGALKADTYLPDTPTIQMWELACLR</sequence>
<evidence type="ECO:0000313" key="2">
    <source>
        <dbReference type="Proteomes" id="UP000063434"/>
    </source>
</evidence>
<name>A0A109KPZ2_PSEFL</name>
<comment type="caution">
    <text evidence="1">The sequence shown here is derived from an EMBL/GenBank/DDBJ whole genome shotgun (WGS) entry which is preliminary data.</text>
</comment>
<dbReference type="Proteomes" id="UP000063434">
    <property type="component" value="Unassembled WGS sequence"/>
</dbReference>
<protein>
    <submittedName>
        <fullName evidence="1">Uncharacterized protein</fullName>
    </submittedName>
</protein>
<proteinExistence type="predicted"/>
<dbReference type="PATRIC" id="fig|294.195.peg.3626"/>
<organism evidence="1 2">
    <name type="scientific">Pseudomonas fluorescens</name>
    <dbReference type="NCBI Taxonomy" id="294"/>
    <lineage>
        <taxon>Bacteria</taxon>
        <taxon>Pseudomonadati</taxon>
        <taxon>Pseudomonadota</taxon>
        <taxon>Gammaproteobacteria</taxon>
        <taxon>Pseudomonadales</taxon>
        <taxon>Pseudomonadaceae</taxon>
        <taxon>Pseudomonas</taxon>
    </lineage>
</organism>
<gene>
    <name evidence="1" type="ORF">PFL603g_03384</name>
</gene>
<evidence type="ECO:0000313" key="1">
    <source>
        <dbReference type="EMBL" id="KWV73279.1"/>
    </source>
</evidence>